<proteinExistence type="predicted"/>
<comment type="caution">
    <text evidence="2">The sequence shown here is derived from an EMBL/GenBank/DDBJ whole genome shotgun (WGS) entry which is preliminary data.</text>
</comment>
<dbReference type="OrthoDB" id="3063476at2759"/>
<dbReference type="InterPro" id="IPR053203">
    <property type="entry name" value="Cisplatin_resist-associated"/>
</dbReference>
<dbReference type="Pfam" id="PF12223">
    <property type="entry name" value="DUF3602"/>
    <property type="match status" value="1"/>
</dbReference>
<dbReference type="InterPro" id="IPR022024">
    <property type="entry name" value="DUF3602"/>
</dbReference>
<dbReference type="PANTHER" id="PTHR34693:SF1">
    <property type="entry name" value="PROTEIN PAR32"/>
    <property type="match status" value="1"/>
</dbReference>
<name>A0A8K0TT40_9PEZI</name>
<dbReference type="PANTHER" id="PTHR34693">
    <property type="entry name" value="PROTEIN PAR32"/>
    <property type="match status" value="1"/>
</dbReference>
<evidence type="ECO:0000313" key="2">
    <source>
        <dbReference type="EMBL" id="KAH7376034.1"/>
    </source>
</evidence>
<accession>A0A8K0TT40</accession>
<feature type="compositionally biased region" description="Basic and acidic residues" evidence="1">
    <location>
        <begin position="115"/>
        <end position="124"/>
    </location>
</feature>
<feature type="region of interest" description="Disordered" evidence="1">
    <location>
        <begin position="33"/>
        <end position="54"/>
    </location>
</feature>
<reference evidence="2" key="1">
    <citation type="journal article" date="2021" name="Nat. Commun.">
        <title>Genetic determinants of endophytism in the Arabidopsis root mycobiome.</title>
        <authorList>
            <person name="Mesny F."/>
            <person name="Miyauchi S."/>
            <person name="Thiergart T."/>
            <person name="Pickel B."/>
            <person name="Atanasova L."/>
            <person name="Karlsson M."/>
            <person name="Huettel B."/>
            <person name="Barry K.W."/>
            <person name="Haridas S."/>
            <person name="Chen C."/>
            <person name="Bauer D."/>
            <person name="Andreopoulos W."/>
            <person name="Pangilinan J."/>
            <person name="LaButti K."/>
            <person name="Riley R."/>
            <person name="Lipzen A."/>
            <person name="Clum A."/>
            <person name="Drula E."/>
            <person name="Henrissat B."/>
            <person name="Kohler A."/>
            <person name="Grigoriev I.V."/>
            <person name="Martin F.M."/>
            <person name="Hacquard S."/>
        </authorList>
    </citation>
    <scope>NUCLEOTIDE SEQUENCE</scope>
    <source>
        <strain evidence="2">MPI-CAGE-AT-0016</strain>
    </source>
</reference>
<dbReference type="AlphaFoldDB" id="A0A8K0TT40"/>
<organism evidence="2 3">
    <name type="scientific">Plectosphaerella cucumerina</name>
    <dbReference type="NCBI Taxonomy" id="40658"/>
    <lineage>
        <taxon>Eukaryota</taxon>
        <taxon>Fungi</taxon>
        <taxon>Dikarya</taxon>
        <taxon>Ascomycota</taxon>
        <taxon>Pezizomycotina</taxon>
        <taxon>Sordariomycetes</taxon>
        <taxon>Hypocreomycetidae</taxon>
        <taxon>Glomerellales</taxon>
        <taxon>Plectosphaerellaceae</taxon>
        <taxon>Plectosphaerella</taxon>
    </lineage>
</organism>
<keyword evidence="3" id="KW-1185">Reference proteome</keyword>
<protein>
    <submittedName>
        <fullName evidence="2">Uncharacterized protein</fullName>
    </submittedName>
</protein>
<feature type="region of interest" description="Disordered" evidence="1">
    <location>
        <begin position="98"/>
        <end position="129"/>
    </location>
</feature>
<evidence type="ECO:0000313" key="3">
    <source>
        <dbReference type="Proteomes" id="UP000813385"/>
    </source>
</evidence>
<sequence length="143" mass="14938">MLVSHGRGGAGNYAHSTKFDKVTAKDLETPSLKSAVVTTGRGGSGNMLKNDDPYETRLRQDVQPAVRRTSSNAAHYGRGGAANIFRAGTDEAAAAKKAQLESAIDDDAASGHSRRSGEGRRRSSAELAAKGKAFLHSLAGKKA</sequence>
<dbReference type="Proteomes" id="UP000813385">
    <property type="component" value="Unassembled WGS sequence"/>
</dbReference>
<evidence type="ECO:0000256" key="1">
    <source>
        <dbReference type="SAM" id="MobiDB-lite"/>
    </source>
</evidence>
<dbReference type="EMBL" id="JAGPXD010000001">
    <property type="protein sequence ID" value="KAH7376034.1"/>
    <property type="molecule type" value="Genomic_DNA"/>
</dbReference>
<gene>
    <name evidence="2" type="ORF">B0T11DRAFT_271458</name>
</gene>